<organism evidence="2 3">
    <name type="scientific">Polaribacter porphyrae</name>
    <dbReference type="NCBI Taxonomy" id="1137780"/>
    <lineage>
        <taxon>Bacteria</taxon>
        <taxon>Pseudomonadati</taxon>
        <taxon>Bacteroidota</taxon>
        <taxon>Flavobacteriia</taxon>
        <taxon>Flavobacteriales</taxon>
        <taxon>Flavobacteriaceae</taxon>
    </lineage>
</organism>
<dbReference type="OrthoDB" id="705638at2"/>
<evidence type="ECO:0000313" key="2">
    <source>
        <dbReference type="EMBL" id="PQJ78105.1"/>
    </source>
</evidence>
<dbReference type="Pfam" id="PF14060">
    <property type="entry name" value="DUF4252"/>
    <property type="match status" value="1"/>
</dbReference>
<keyword evidence="1" id="KW-0732">Signal</keyword>
<accession>A0A2S7WKH0</accession>
<feature type="chain" id="PRO_5015554885" description="DUF4252 domain-containing protein" evidence="1">
    <location>
        <begin position="20"/>
        <end position="173"/>
    </location>
</feature>
<dbReference type="InterPro" id="IPR025348">
    <property type="entry name" value="DUF4252"/>
</dbReference>
<dbReference type="AlphaFoldDB" id="A0A2S7WKH0"/>
<dbReference type="EMBL" id="MSCN01000001">
    <property type="protein sequence ID" value="PQJ78105.1"/>
    <property type="molecule type" value="Genomic_DNA"/>
</dbReference>
<evidence type="ECO:0008006" key="4">
    <source>
        <dbReference type="Google" id="ProtNLM"/>
    </source>
</evidence>
<proteinExistence type="predicted"/>
<reference evidence="2 3" key="1">
    <citation type="submission" date="2016-12" db="EMBL/GenBank/DDBJ databases">
        <title>Trade-off between light-utilization and light-protection in marine flavobacteria.</title>
        <authorList>
            <person name="Kumagai Y."/>
            <person name="Yoshizawa S."/>
            <person name="Kogure K."/>
            <person name="Iwasaki W."/>
        </authorList>
    </citation>
    <scope>NUCLEOTIDE SEQUENCE [LARGE SCALE GENOMIC DNA]</scope>
    <source>
        <strain evidence="2 3">NBRC 108759</strain>
    </source>
</reference>
<sequence length="173" mass="19732">MKKVILLIAFVVAPMLTNAQSIFDTFEDMDGVDMVVVTKDAFELLNKFKPKDVKTDGNEVMEAFEMINDLNEFKMFSTDNLDIASKMEKLVNTAIKSKKLTELMRIKEDDSRVKIYVKATKNKDYVSEVLMFVKGIDKKTNGMSEAMVMSLTGNIDINKMSEYTDKIVKKNNK</sequence>
<keyword evidence="3" id="KW-1185">Reference proteome</keyword>
<name>A0A2S7WKH0_9FLAO</name>
<evidence type="ECO:0000256" key="1">
    <source>
        <dbReference type="SAM" id="SignalP"/>
    </source>
</evidence>
<feature type="signal peptide" evidence="1">
    <location>
        <begin position="1"/>
        <end position="19"/>
    </location>
</feature>
<comment type="caution">
    <text evidence="2">The sequence shown here is derived from an EMBL/GenBank/DDBJ whole genome shotgun (WGS) entry which is preliminary data.</text>
</comment>
<protein>
    <recommendedName>
        <fullName evidence="4">DUF4252 domain-containing protein</fullName>
    </recommendedName>
</protein>
<dbReference type="RefSeq" id="WP_105014686.1">
    <property type="nucleotide sequence ID" value="NZ_MSCN01000001.1"/>
</dbReference>
<dbReference type="Proteomes" id="UP000238882">
    <property type="component" value="Unassembled WGS sequence"/>
</dbReference>
<evidence type="ECO:0000313" key="3">
    <source>
        <dbReference type="Proteomes" id="UP000238882"/>
    </source>
</evidence>
<gene>
    <name evidence="2" type="ORF">BTO18_02360</name>
</gene>